<keyword evidence="2" id="KW-1185">Reference proteome</keyword>
<dbReference type="AlphaFoldDB" id="A0AAN8Y9Z3"/>
<protein>
    <submittedName>
        <fullName evidence="1">Uncharacterized protein</fullName>
    </submittedName>
</protein>
<evidence type="ECO:0000313" key="2">
    <source>
        <dbReference type="Proteomes" id="UP001371456"/>
    </source>
</evidence>
<dbReference type="Proteomes" id="UP001371456">
    <property type="component" value="Unassembled WGS sequence"/>
</dbReference>
<proteinExistence type="predicted"/>
<sequence length="155" mass="17354">MSSPSPPHKDASIACRNKSPSLSDCKPFFGKASEKFKAIKKADLPTIQKDCMWGDNIGVYASSSCERVTFGKVDHSYIYTYSFTLGFGNPFIDQVILDFCIKYKVCLAQVGPFLWRAGACLRYLANKSGLEFTLDHLILLYSPTFFRGEVINLVK</sequence>
<reference evidence="1 2" key="1">
    <citation type="submission" date="2024-02" db="EMBL/GenBank/DDBJ databases">
        <title>de novo genome assembly of Solanum bulbocastanum strain 11H21.</title>
        <authorList>
            <person name="Hosaka A.J."/>
        </authorList>
    </citation>
    <scope>NUCLEOTIDE SEQUENCE [LARGE SCALE GENOMIC DNA]</scope>
    <source>
        <tissue evidence="1">Young leaves</tissue>
    </source>
</reference>
<accession>A0AAN8Y9Z3</accession>
<name>A0AAN8Y9Z3_SOLBU</name>
<dbReference type="EMBL" id="JBANQN010000007">
    <property type="protein sequence ID" value="KAK6784827.1"/>
    <property type="molecule type" value="Genomic_DNA"/>
</dbReference>
<organism evidence="1 2">
    <name type="scientific">Solanum bulbocastanum</name>
    <name type="common">Wild potato</name>
    <dbReference type="NCBI Taxonomy" id="147425"/>
    <lineage>
        <taxon>Eukaryota</taxon>
        <taxon>Viridiplantae</taxon>
        <taxon>Streptophyta</taxon>
        <taxon>Embryophyta</taxon>
        <taxon>Tracheophyta</taxon>
        <taxon>Spermatophyta</taxon>
        <taxon>Magnoliopsida</taxon>
        <taxon>eudicotyledons</taxon>
        <taxon>Gunneridae</taxon>
        <taxon>Pentapetalae</taxon>
        <taxon>asterids</taxon>
        <taxon>lamiids</taxon>
        <taxon>Solanales</taxon>
        <taxon>Solanaceae</taxon>
        <taxon>Solanoideae</taxon>
        <taxon>Solaneae</taxon>
        <taxon>Solanum</taxon>
    </lineage>
</organism>
<comment type="caution">
    <text evidence="1">The sequence shown here is derived from an EMBL/GenBank/DDBJ whole genome shotgun (WGS) entry which is preliminary data.</text>
</comment>
<gene>
    <name evidence="1" type="ORF">RDI58_018282</name>
</gene>
<evidence type="ECO:0000313" key="1">
    <source>
        <dbReference type="EMBL" id="KAK6784827.1"/>
    </source>
</evidence>